<dbReference type="InterPro" id="IPR038765">
    <property type="entry name" value="Papain-like_cys_pep_sf"/>
</dbReference>
<dbReference type="EC" id="3.4.19.12" evidence="3"/>
<comment type="catalytic activity">
    <reaction evidence="1">
        <text>Thiol-dependent hydrolysis of ester, thioester, amide, peptide and isopeptide bonds formed by the C-terminal Gly of ubiquitin (a 76-residue protein attached to proteins as an intracellular targeting signal).</text>
        <dbReference type="EC" id="3.4.19.12"/>
    </reaction>
</comment>
<dbReference type="InterPro" id="IPR006809">
    <property type="entry name" value="TAFII28_dom"/>
</dbReference>
<feature type="domain" description="DUSP" evidence="10">
    <location>
        <begin position="1813"/>
        <end position="1927"/>
    </location>
</feature>
<evidence type="ECO:0000256" key="6">
    <source>
        <dbReference type="ARBA" id="ARBA00022801"/>
    </source>
</evidence>
<dbReference type="InterPro" id="IPR006615">
    <property type="entry name" value="Pept_C19_DUSP"/>
</dbReference>
<keyword evidence="5" id="KW-0833">Ubl conjugation pathway</keyword>
<keyword evidence="12" id="KW-1185">Reference proteome</keyword>
<feature type="compositionally biased region" description="Polar residues" evidence="8">
    <location>
        <begin position="1478"/>
        <end position="1488"/>
    </location>
</feature>
<dbReference type="GO" id="GO:0004843">
    <property type="term" value="F:cysteine-type deubiquitinase activity"/>
    <property type="evidence" value="ECO:0007669"/>
    <property type="project" value="UniProtKB-EC"/>
</dbReference>
<reference evidence="11 12" key="1">
    <citation type="journal article" date="2020" name="ISME J.">
        <title>Uncovering the hidden diversity of litter-decomposition mechanisms in mushroom-forming fungi.</title>
        <authorList>
            <person name="Floudas D."/>
            <person name="Bentzer J."/>
            <person name="Ahren D."/>
            <person name="Johansson T."/>
            <person name="Persson P."/>
            <person name="Tunlid A."/>
        </authorList>
    </citation>
    <scope>NUCLEOTIDE SEQUENCE [LARGE SCALE GENOMIC DNA]</scope>
    <source>
        <strain evidence="11 12">CBS 406.79</strain>
    </source>
</reference>
<dbReference type="PROSITE" id="PS50235">
    <property type="entry name" value="USP_3"/>
    <property type="match status" value="1"/>
</dbReference>
<dbReference type="Gene3D" id="3.30.2230.10">
    <property type="entry name" value="DUSP-like"/>
    <property type="match status" value="1"/>
</dbReference>
<dbReference type="PROSITE" id="PS00973">
    <property type="entry name" value="USP_2"/>
    <property type="match status" value="1"/>
</dbReference>
<feature type="compositionally biased region" description="Low complexity" evidence="8">
    <location>
        <begin position="1407"/>
        <end position="1416"/>
    </location>
</feature>
<feature type="region of interest" description="Disordered" evidence="8">
    <location>
        <begin position="1355"/>
        <end position="1432"/>
    </location>
</feature>
<feature type="region of interest" description="Disordered" evidence="8">
    <location>
        <begin position="1626"/>
        <end position="1655"/>
    </location>
</feature>
<evidence type="ECO:0000256" key="3">
    <source>
        <dbReference type="ARBA" id="ARBA00012759"/>
    </source>
</evidence>
<feature type="region of interest" description="Disordered" evidence="8">
    <location>
        <begin position="2950"/>
        <end position="2995"/>
    </location>
</feature>
<dbReference type="InterPro" id="IPR009072">
    <property type="entry name" value="Histone-fold"/>
</dbReference>
<feature type="region of interest" description="Disordered" evidence="8">
    <location>
        <begin position="28"/>
        <end position="167"/>
    </location>
</feature>
<proteinExistence type="inferred from homology"/>
<evidence type="ECO:0000256" key="1">
    <source>
        <dbReference type="ARBA" id="ARBA00000707"/>
    </source>
</evidence>
<keyword evidence="6" id="KW-0378">Hydrolase</keyword>
<feature type="compositionally biased region" description="Basic and acidic residues" evidence="8">
    <location>
        <begin position="2970"/>
        <end position="2983"/>
    </location>
</feature>
<feature type="compositionally biased region" description="Basic and acidic residues" evidence="8">
    <location>
        <begin position="1355"/>
        <end position="1370"/>
    </location>
</feature>
<dbReference type="GO" id="GO:0016579">
    <property type="term" value="P:protein deubiquitination"/>
    <property type="evidence" value="ECO:0007669"/>
    <property type="project" value="InterPro"/>
</dbReference>
<comment type="similarity">
    <text evidence="2">Belongs to the peptidase C19 family.</text>
</comment>
<organism evidence="11 12">
    <name type="scientific">Collybiopsis confluens</name>
    <dbReference type="NCBI Taxonomy" id="2823264"/>
    <lineage>
        <taxon>Eukaryota</taxon>
        <taxon>Fungi</taxon>
        <taxon>Dikarya</taxon>
        <taxon>Basidiomycota</taxon>
        <taxon>Agaricomycotina</taxon>
        <taxon>Agaricomycetes</taxon>
        <taxon>Agaricomycetidae</taxon>
        <taxon>Agaricales</taxon>
        <taxon>Marasmiineae</taxon>
        <taxon>Omphalotaceae</taxon>
        <taxon>Collybiopsis</taxon>
    </lineage>
</organism>
<feature type="region of interest" description="Disordered" evidence="8">
    <location>
        <begin position="1543"/>
        <end position="1563"/>
    </location>
</feature>
<feature type="domain" description="USP" evidence="9">
    <location>
        <begin position="2107"/>
        <end position="2932"/>
    </location>
</feature>
<evidence type="ECO:0000256" key="5">
    <source>
        <dbReference type="ARBA" id="ARBA00022786"/>
    </source>
</evidence>
<sequence length="3461" mass="385411">MNRLEMDGDDKVVCQCSKCGGILDPVSARTARRHLQQDQIREETQNEEKGPLKKPRYMSPPRAQSDEDMAFGSQITFLSPPPKRPRIRRSSSLQPKLHARLDSSPVPLDDNARSSPPIVDDSASSYDPPSPAQLPNTIPLDLEDNDDGTSEGRRGQGYREDEQRDAEDAAARIAAAVMENLNMRSEQVLGDGLGAEGENVEEVEVRNGDETVAASKIEDIRIADEFIELLKNASLDNDGLEEHTLYRLRNPLENLPDELDHYTRLSIDMYLAITHASESTYNDIRDAIQRCFPDAKILSYYKVKNFIADITGVVAVKHDMCINSCHAFTGPFQNLEQCRYCHEPRYNPDHLHLTGEKVPRQQFGTILLGPQLAAIRRSSEGAEARMYRTRKLREIDAAIDTAGEDGSTMVWDDIWCGEDIQDLCERIHITEDDAAVSMSLDGAQLYQNKKSDCWIGIWINQDLSPKERFKKKKILPSVTIPGPNKPKHTDSFLFPSLHHISALQRENNARGILVWDAAKGHVVNQRIISLLTLADAVGIVEIDGRVTHHGALGCRLGCKMKGRHKPNSGHYYAAHAKPLVCTVTDNQHDDVDIEQLSPQSPEEYQEHLAVLRRSTGPTDYARNRKATGLSKPSILLGLHPTLSLPVPKCFALDIMHLFELNFTELLIALFRGTLDCDPSDNKATWDWVKLVGEAWEQHGLDVENATQYFPSSFHRPPRNPTKKLSSGYKATEYYLYVFGLGPGLFRSILRPEDWRNVCKATVAIRTLFRYSLSADELTRVHILLVQFAEEYEHFYYQRREDRIHFCRPCIHTIAAHACPEVVRVGPGAYSTQFPMERTIGDLGQELKQPSNPYANLAERALRRAQVNALKAMFPTLDPNTSLPRGALDMGNGLVMLRPREGCLHRVEEEESRVLLEFFGDDMVRRWGRLRLPNGQIARSRFCETDVLKKRKPRVTRNVLLRFDDQINIAEVWYYFLKSVPGKVEESYALVSIYSEPYEDLWEDSSGALWACDYLGVDNLHIVSTQAICSVVSMQPLPPLPGEPNGVWFVVEKCGLDETLKTGHEEDMNLPPTQMDDNEDYFSSSTSPTSFRTPSISAYQSSPSDVIRPRLKPAVFPTLQSNTFSNASHRLDIIRSATAEELAMSGNPAYRDLTMKNFELKAEAACLEKYNQKIENLFRSMQASLMTVQTSATSASSSISSMGLAAHQRLPPLDYVFPRLDRSMECPNIRFFSHSEWAEYIQKKKNSSEKLPRTLGFLQSETLDPVTSIYRADDSSFMKHVYETAKQIFGFFFWLDLDPDTWGRATAPVAEYFHKKMASEYPEFRWCDDGKWKAQVYATTKYPDWCKDTRERGLERDPGITVTRAERRQIKSEQNSEPPRKRTKHRHRNSETRDASKHTPSVHGSSDAPPAAAAAPASITETNLTSNTTEWDIQINRTSVTSNNDEGDLSAGSGPVEQLALESPKTSSHDTELLEAQDVNPTIASTSGTKPGDKTTAENDVDVAKIVEPATNAAEHLATAAPKAKPGPAPVRARRMVNPLASTRVPHTVPIPNKSEFSTAPATATKAGNRIRPLAKDLPMVLAADCAITGRNLFAADYLKTNSPTVGEFTQIWQNLSKEQAKVWESRAREAKRSSKDSGNASLPAASTNPASETEKENMAVDVYSFNDNATSYDSIIAGSGQGRIEGYKEGRIWRRGTELYHIKISQIDVRVEVSRTTQISGQNLSKFWQVIGKSRFSRLVPIYPDRILTGSEGALGAGQPLILVTTSAHSETEEESLKRGSPRPQIGSLSIHDSANMSQDTEMDTYMQEQGHADQLSAASKLDRFSELQKLPLALNQTWFLVDRAWYSRWQAALGRRDPKSKLEPLSEDQLGPPSTSALLDEFGNLKPTLSESVDYELVTEDAWKLLTSWRTIARGFNKGTVTVELLPPTFQIFRLVKENSTFDSPPPSITLSIHSTLKDLSREAVAAVHLGTATDLPQSRLWRLNESHSSHSTRDLSVSQFVATELMNISTNGSKTLEEAAIQSHDAFAVEFQDIDTLDWLVKPKAADGVEPIFKSNEAFFNRMSGASSLSSLTQSNGDAKAEVEKKLVVAKREKAKERWIEPGTLGLGNMGNTCFMNSAIQCLGHQKELTEYFLTGVYTSELNVDNPLGMGGAIAEGFGALLTRMWAGSGLAQTFGALDKLKEESSGNGLFSSAKTKASKFFSRNNSFGGGFGGYGGGGALNPSATSYSPREFKSQLSRFAPQFSGYQQHDSQELVAFLLDGLHEDLNRVLKKPYVEKPDWFGARPPVSRPFRVRRTAEVDGEEEDKAEYKVAKEEYEAKERQAYIQKHGWDAELEEDKEMLRFARESWGGYKKRNDSVIVDLCQGQYRSTLVCPECQKKKWRSVVYYVPWDSGRPHLKIPVELGRDSSFKELRALLGRWMNAPPENLLTLEYFSHRFYKSLDDNVLCGDMSDNDTIICFELPCHSQQSRNWKRSEHPDDPWVLPMFLCDIPPSNAYGTQRSYGYSSTSLSSRLFGYPTIVVVSNEQAKSVEGIYGAVVQRLARWTKNGRDLWKWELGHDFPISQLDERVETITIDPVEDEAVTEIKIGDDGATVNVTQPAARDQPAPSTPPEGDIVDEKSMVLDFDDDASYLASGQESAAPVRLGPKKDLFDLVLSTGHKEYGIGVYSTSQVSWDSRVEEVQSRTEDDDETGRVLLQEGDGLYCEFDENMKAYYFGDSRSSPKLEHALWDNWDEYIHPEYRDILGASATKSSKGISLADCLDEFVKEEQLGADDLWYCPQCKKHQQATKKFDLWSTPDVLVVHLKRFSNSRVLRDKIDAFVDFPIEGLDLNERVNERGILSKLKGRGVDTDSIELLGQGGGSKQPAEPLIYDLFAVDEHLGGLGGGHYRAYAQNHMNNKWYHFDDSFVSESSASNAVNANAYLLFYRRRSSAPLGGKTYELVEQALQKPTADGHPSAATSETESDGEDHSIENSSTHHDIQLPTPPNEDEEMHPYAVPYDIALGMANWHRPSHSQAIPSPPDEEPDFDPALQLNFDNDVLDSISSLAFPEPSSLADSSPTSSVGAEPDFDSIHSDLDADGEDEDIGPWSKKRSNNGEGFRAHKNHDFADDSDSDSNPFYGRDILTLKLMSAPPLPDAPYAFSPSPEPNPPPATPSHQGPGRPRGSGAKRGRKPRGTVLSGVSSPRATSAEFASTSNNTSPAFSSYTPHVHWNLNNLITNSNSPTITGSSSVLSGPSIAAPRPGSSITTGISAYGQNLTSSDFKSSSPGLTTSSGVPLNMAGLFRTSEGVLPRIPGLPGAEEEGEGDDEILPAMADDDYSTQLSWQSQSKDNLKVLMENFSPDQYDRFEAYRRHALPKQAVRKACFSLLSELSHYLTKLKVIQQITGQQVSQPVAQIVAGFGKVFVGEIIEKARQVQSRRGDTGPLSPDHLREAYRMYQQETGNVGAAKPVRSKKLFVR</sequence>
<dbReference type="InterPro" id="IPR018200">
    <property type="entry name" value="USP_CS"/>
</dbReference>
<feature type="region of interest" description="Disordered" evidence="8">
    <location>
        <begin position="1080"/>
        <end position="1102"/>
    </location>
</feature>
<feature type="compositionally biased region" description="Polar residues" evidence="8">
    <location>
        <begin position="1636"/>
        <end position="1651"/>
    </location>
</feature>
<feature type="compositionally biased region" description="Low complexity" evidence="8">
    <location>
        <begin position="1081"/>
        <end position="1096"/>
    </location>
</feature>
<dbReference type="PROSITE" id="PS00972">
    <property type="entry name" value="USP_1"/>
    <property type="match status" value="1"/>
</dbReference>
<dbReference type="SUPFAM" id="SSF143791">
    <property type="entry name" value="DUSP-like"/>
    <property type="match status" value="1"/>
</dbReference>
<evidence type="ECO:0000256" key="4">
    <source>
        <dbReference type="ARBA" id="ARBA00022670"/>
    </source>
</evidence>
<feature type="compositionally biased region" description="Basic and acidic residues" evidence="8">
    <location>
        <begin position="150"/>
        <end position="167"/>
    </location>
</feature>
<evidence type="ECO:0000313" key="11">
    <source>
        <dbReference type="EMBL" id="KAF5387397.1"/>
    </source>
</evidence>
<dbReference type="GO" id="GO:0006367">
    <property type="term" value="P:transcription initiation at RNA polymerase II promoter"/>
    <property type="evidence" value="ECO:0007669"/>
    <property type="project" value="InterPro"/>
</dbReference>
<feature type="compositionally biased region" description="Low complexity" evidence="8">
    <location>
        <begin position="3055"/>
        <end position="3065"/>
    </location>
</feature>
<dbReference type="SMART" id="SM00695">
    <property type="entry name" value="DUSP"/>
    <property type="match status" value="1"/>
</dbReference>
<feature type="compositionally biased region" description="Pro residues" evidence="8">
    <location>
        <begin position="3147"/>
        <end position="3156"/>
    </location>
</feature>
<evidence type="ECO:0000256" key="8">
    <source>
        <dbReference type="SAM" id="MobiDB-lite"/>
    </source>
</evidence>
<feature type="region of interest" description="Disordered" evidence="8">
    <location>
        <begin position="3138"/>
        <end position="3204"/>
    </location>
</feature>
<dbReference type="PANTHER" id="PTHR21646:SF24">
    <property type="entry name" value="UBIQUITIN CARBOXYL-TERMINAL HYDROLASE"/>
    <property type="match status" value="1"/>
</dbReference>
<dbReference type="PROSITE" id="PS51283">
    <property type="entry name" value="DUSP"/>
    <property type="match status" value="1"/>
</dbReference>
<name>A0A8H5MB37_9AGAR</name>
<evidence type="ECO:0000256" key="7">
    <source>
        <dbReference type="ARBA" id="ARBA00022807"/>
    </source>
</evidence>
<dbReference type="SUPFAM" id="SSF47113">
    <property type="entry name" value="Histone-fold"/>
    <property type="match status" value="1"/>
</dbReference>
<dbReference type="InterPro" id="IPR035927">
    <property type="entry name" value="DUSP-like_sf"/>
</dbReference>
<feature type="region of interest" description="Disordered" evidence="8">
    <location>
        <begin position="3052"/>
        <end position="3119"/>
    </location>
</feature>
<evidence type="ECO:0000259" key="10">
    <source>
        <dbReference type="PROSITE" id="PS51283"/>
    </source>
</evidence>
<evidence type="ECO:0000259" key="9">
    <source>
        <dbReference type="PROSITE" id="PS50235"/>
    </source>
</evidence>
<dbReference type="InterPro" id="IPR001394">
    <property type="entry name" value="Peptidase_C19_UCH"/>
</dbReference>
<feature type="compositionally biased region" description="Polar residues" evidence="8">
    <location>
        <begin position="3182"/>
        <end position="3204"/>
    </location>
</feature>
<dbReference type="Proteomes" id="UP000518752">
    <property type="component" value="Unassembled WGS sequence"/>
</dbReference>
<dbReference type="CDD" id="cd08048">
    <property type="entry name" value="HFD_TAF11"/>
    <property type="match status" value="1"/>
</dbReference>
<accession>A0A8H5MB37</accession>
<dbReference type="Gene3D" id="3.90.70.10">
    <property type="entry name" value="Cysteine proteinases"/>
    <property type="match status" value="2"/>
</dbReference>
<feature type="region of interest" description="Disordered" evidence="8">
    <location>
        <begin position="1769"/>
        <end position="1790"/>
    </location>
</feature>
<feature type="region of interest" description="Disordered" evidence="8">
    <location>
        <begin position="1460"/>
        <end position="1495"/>
    </location>
</feature>
<feature type="compositionally biased region" description="Basic and acidic residues" evidence="8">
    <location>
        <begin position="1626"/>
        <end position="1635"/>
    </location>
</feature>
<dbReference type="EMBL" id="JAACJN010000033">
    <property type="protein sequence ID" value="KAF5387397.1"/>
    <property type="molecule type" value="Genomic_DNA"/>
</dbReference>
<feature type="compositionally biased region" description="Polar residues" evidence="8">
    <location>
        <begin position="1418"/>
        <end position="1432"/>
    </location>
</feature>
<dbReference type="InterPro" id="IPR028889">
    <property type="entry name" value="USP"/>
</dbReference>
<dbReference type="PANTHER" id="PTHR21646">
    <property type="entry name" value="UBIQUITIN CARBOXYL-TERMINAL HYDROLASE"/>
    <property type="match status" value="1"/>
</dbReference>
<gene>
    <name evidence="11" type="ORF">D9757_005782</name>
</gene>
<dbReference type="GO" id="GO:0046982">
    <property type="term" value="F:protein heterodimerization activity"/>
    <property type="evidence" value="ECO:0007669"/>
    <property type="project" value="InterPro"/>
</dbReference>
<dbReference type="Pfam" id="PF04719">
    <property type="entry name" value="TAFII28"/>
    <property type="match status" value="1"/>
</dbReference>
<dbReference type="GO" id="GO:0005634">
    <property type="term" value="C:nucleus"/>
    <property type="evidence" value="ECO:0007669"/>
    <property type="project" value="InterPro"/>
</dbReference>
<evidence type="ECO:0000313" key="12">
    <source>
        <dbReference type="Proteomes" id="UP000518752"/>
    </source>
</evidence>
<dbReference type="Pfam" id="PF00443">
    <property type="entry name" value="UCH"/>
    <property type="match status" value="1"/>
</dbReference>
<dbReference type="OrthoDB" id="292964at2759"/>
<protein>
    <recommendedName>
        <fullName evidence="3">ubiquitinyl hydrolase 1</fullName>
        <ecNumber evidence="3">3.4.19.12</ecNumber>
    </recommendedName>
</protein>
<dbReference type="InterPro" id="IPR050185">
    <property type="entry name" value="Ub_carboxyl-term_hydrolase"/>
</dbReference>
<evidence type="ECO:0000256" key="2">
    <source>
        <dbReference type="ARBA" id="ARBA00009085"/>
    </source>
</evidence>
<dbReference type="Gene3D" id="1.10.20.10">
    <property type="entry name" value="Histone, subunit A"/>
    <property type="match status" value="1"/>
</dbReference>
<feature type="region of interest" description="Disordered" evidence="8">
    <location>
        <begin position="3013"/>
        <end position="3034"/>
    </location>
</feature>
<dbReference type="Pfam" id="PF06337">
    <property type="entry name" value="DUSP"/>
    <property type="match status" value="1"/>
</dbReference>
<keyword evidence="4" id="KW-0645">Protease</keyword>
<dbReference type="SUPFAM" id="SSF54001">
    <property type="entry name" value="Cysteine proteinases"/>
    <property type="match status" value="1"/>
</dbReference>
<dbReference type="GO" id="GO:0006508">
    <property type="term" value="P:proteolysis"/>
    <property type="evidence" value="ECO:0007669"/>
    <property type="project" value="UniProtKB-KW"/>
</dbReference>
<comment type="caution">
    <text evidence="11">The sequence shown here is derived from an EMBL/GenBank/DDBJ whole genome shotgun (WGS) entry which is preliminary data.</text>
</comment>
<keyword evidence="7" id="KW-0788">Thiol protease</keyword>
<feature type="compositionally biased region" description="Basic and acidic residues" evidence="8">
    <location>
        <begin position="35"/>
        <end position="51"/>
    </location>
</feature>